<keyword evidence="1" id="KW-1133">Transmembrane helix</keyword>
<sequence>MLGVESGMLGVTVLACLSLEAFQAVLEPFERGAALLLSTFIGYMGCILLMPSLPPTHFPTFPTVYSNHCISFCGNLESKLICTSAFRFVGT</sequence>
<dbReference type="Proteomes" id="UP000886520">
    <property type="component" value="Chromosome 9"/>
</dbReference>
<keyword evidence="1" id="KW-0812">Transmembrane</keyword>
<comment type="caution">
    <text evidence="2">The sequence shown here is derived from an EMBL/GenBank/DDBJ whole genome shotgun (WGS) entry which is preliminary data.</text>
</comment>
<proteinExistence type="predicted"/>
<evidence type="ECO:0000256" key="1">
    <source>
        <dbReference type="SAM" id="Phobius"/>
    </source>
</evidence>
<keyword evidence="1" id="KW-0472">Membrane</keyword>
<organism evidence="2 3">
    <name type="scientific">Adiantum capillus-veneris</name>
    <name type="common">Maidenhair fern</name>
    <dbReference type="NCBI Taxonomy" id="13818"/>
    <lineage>
        <taxon>Eukaryota</taxon>
        <taxon>Viridiplantae</taxon>
        <taxon>Streptophyta</taxon>
        <taxon>Embryophyta</taxon>
        <taxon>Tracheophyta</taxon>
        <taxon>Polypodiopsida</taxon>
        <taxon>Polypodiidae</taxon>
        <taxon>Polypodiales</taxon>
        <taxon>Pteridineae</taxon>
        <taxon>Pteridaceae</taxon>
        <taxon>Vittarioideae</taxon>
        <taxon>Adiantum</taxon>
    </lineage>
</organism>
<dbReference type="AlphaFoldDB" id="A0A9D4ZJN3"/>
<evidence type="ECO:0000313" key="2">
    <source>
        <dbReference type="EMBL" id="KAI5075370.1"/>
    </source>
</evidence>
<reference evidence="2" key="1">
    <citation type="submission" date="2021-01" db="EMBL/GenBank/DDBJ databases">
        <title>Adiantum capillus-veneris genome.</title>
        <authorList>
            <person name="Fang Y."/>
            <person name="Liao Q."/>
        </authorList>
    </citation>
    <scope>NUCLEOTIDE SEQUENCE</scope>
    <source>
        <strain evidence="2">H3</strain>
        <tissue evidence="2">Leaf</tissue>
    </source>
</reference>
<dbReference type="EMBL" id="JABFUD020000009">
    <property type="protein sequence ID" value="KAI5075370.1"/>
    <property type="molecule type" value="Genomic_DNA"/>
</dbReference>
<keyword evidence="3" id="KW-1185">Reference proteome</keyword>
<gene>
    <name evidence="2" type="ORF">GOP47_0009446</name>
</gene>
<name>A0A9D4ZJN3_ADICA</name>
<feature type="transmembrane region" description="Helical" evidence="1">
    <location>
        <begin position="33"/>
        <end position="50"/>
    </location>
</feature>
<accession>A0A9D4ZJN3</accession>
<evidence type="ECO:0000313" key="3">
    <source>
        <dbReference type="Proteomes" id="UP000886520"/>
    </source>
</evidence>
<protein>
    <submittedName>
        <fullName evidence="2">Uncharacterized protein</fullName>
    </submittedName>
</protein>